<sequence length="303" mass="35296">MNRIKFKVDEQKDYPIEAHVFETYSQHSSTYYRKNAVGEMCHFAVCPACNGPVQVIGLYKKLANTDRPYAKHVSHSISNLATYIQENYNYCPFRAKREVYSKATRKVNDGGLHQFIVQKLISKFDKIILFISKKTGIFISLTLAESMLDDYFSSRAYLYPGSTLLNLPLMLAYFMRSRTLFGRIIQGNEKLEQSLISTKLIGLKDKKVVNLSNKHKSLTFYFLKHDTILIEHNLTEYVWFEVALDEHVIFKDKWKFEPDYAENIMNYQYVSNNEKINQRNATLLDIAKRVAEKYGFIPDLMGP</sequence>
<dbReference type="EMBL" id="QEPN01000006">
    <property type="protein sequence ID" value="RDE70941.1"/>
    <property type="molecule type" value="Genomic_DNA"/>
</dbReference>
<gene>
    <name evidence="1" type="ORF">DPV93_08005</name>
</gene>
<organism evidence="1 2">
    <name type="scientific">Haemophilus sputorum</name>
    <dbReference type="NCBI Taxonomy" id="1078480"/>
    <lineage>
        <taxon>Bacteria</taxon>
        <taxon>Pseudomonadati</taxon>
        <taxon>Pseudomonadota</taxon>
        <taxon>Gammaproteobacteria</taxon>
        <taxon>Pasteurellales</taxon>
        <taxon>Pasteurellaceae</taxon>
        <taxon>Haemophilus</taxon>
    </lineage>
</organism>
<evidence type="ECO:0000313" key="2">
    <source>
        <dbReference type="Proteomes" id="UP000253872"/>
    </source>
</evidence>
<accession>A0A369YE90</accession>
<proteinExistence type="predicted"/>
<comment type="caution">
    <text evidence="1">The sequence shown here is derived from an EMBL/GenBank/DDBJ whole genome shotgun (WGS) entry which is preliminary data.</text>
</comment>
<name>A0A369YE90_9PAST</name>
<dbReference type="AlphaFoldDB" id="A0A369YE90"/>
<reference evidence="1 2" key="1">
    <citation type="submission" date="2018-05" db="EMBL/GenBank/DDBJ databases">
        <title>Draft Genome Sequences for a Diverse set of 7 Haemophilus Species.</title>
        <authorList>
            <person name="Nichols M."/>
            <person name="Topaz N."/>
            <person name="Wang X."/>
            <person name="Wang X."/>
            <person name="Boxrud D."/>
        </authorList>
    </citation>
    <scope>NUCLEOTIDE SEQUENCE [LARGE SCALE GENOMIC DNA]</scope>
    <source>
        <strain evidence="1 2">C2002001239</strain>
    </source>
</reference>
<protein>
    <submittedName>
        <fullName evidence="1">Uncharacterized protein</fullName>
    </submittedName>
</protein>
<dbReference type="Proteomes" id="UP000253872">
    <property type="component" value="Unassembled WGS sequence"/>
</dbReference>
<dbReference type="RefSeq" id="WP_111403516.1">
    <property type="nucleotide sequence ID" value="NZ_QEPN01000006.1"/>
</dbReference>
<evidence type="ECO:0000313" key="1">
    <source>
        <dbReference type="EMBL" id="RDE70941.1"/>
    </source>
</evidence>